<dbReference type="GO" id="GO:0008381">
    <property type="term" value="F:mechanosensitive monoatomic ion channel activity"/>
    <property type="evidence" value="ECO:0007669"/>
    <property type="project" value="InterPro"/>
</dbReference>
<dbReference type="Pfam" id="PF00924">
    <property type="entry name" value="MS_channel_2nd"/>
    <property type="match status" value="1"/>
</dbReference>
<comment type="function">
    <text evidence="6">Mechanosensitive channel that participates in the regulation of osmotic pressure changes within the cell, opening in response to stretch forces in the membrane lipid bilayer, without the need for other proteins. Contributes to normal resistance to hypoosmotic shock. Forms an ion channel of 1.0 nanosiemens conductance with a slight preference for anions.</text>
</comment>
<dbReference type="Gene3D" id="1.10.287.1260">
    <property type="match status" value="1"/>
</dbReference>
<dbReference type="AlphaFoldDB" id="A0A176S3W4"/>
<dbReference type="InterPro" id="IPR006685">
    <property type="entry name" value="MscS_channel_2nd"/>
</dbReference>
<dbReference type="GO" id="GO:0005886">
    <property type="term" value="C:plasma membrane"/>
    <property type="evidence" value="ECO:0007669"/>
    <property type="project" value="UniProtKB-SubCell"/>
</dbReference>
<dbReference type="InterPro" id="IPR023408">
    <property type="entry name" value="MscS_beta-dom_sf"/>
</dbReference>
<keyword evidence="4 6" id="KW-1133">Transmembrane helix</keyword>
<keyword evidence="6" id="KW-0813">Transport</keyword>
<dbReference type="Proteomes" id="UP000076962">
    <property type="component" value="Unassembled WGS sequence"/>
</dbReference>
<dbReference type="InterPro" id="IPR011066">
    <property type="entry name" value="MscS_channel_C_sf"/>
</dbReference>
<evidence type="ECO:0000313" key="9">
    <source>
        <dbReference type="Proteomes" id="UP000076962"/>
    </source>
</evidence>
<keyword evidence="6" id="KW-0406">Ion transport</keyword>
<dbReference type="SUPFAM" id="SSF82689">
    <property type="entry name" value="Mechanosensitive channel protein MscS (YggB), C-terminal domain"/>
    <property type="match status" value="1"/>
</dbReference>
<protein>
    <recommendedName>
        <fullName evidence="6">Small-conductance mechanosensitive channel</fullName>
    </recommendedName>
</protein>
<evidence type="ECO:0000259" key="7">
    <source>
        <dbReference type="Pfam" id="PF00924"/>
    </source>
</evidence>
<comment type="caution">
    <text evidence="6">Lacks conserved residue(s) required for the propagation of feature annotation.</text>
</comment>
<keyword evidence="3 6" id="KW-0812">Transmembrane</keyword>
<dbReference type="SUPFAM" id="SSF50182">
    <property type="entry name" value="Sm-like ribonucleoproteins"/>
    <property type="match status" value="1"/>
</dbReference>
<feature type="domain" description="Mechanosensitive ion channel MscS" evidence="7">
    <location>
        <begin position="82"/>
        <end position="147"/>
    </location>
</feature>
<dbReference type="EMBL" id="LUTY01000734">
    <property type="protein sequence ID" value="OAD22802.1"/>
    <property type="molecule type" value="Genomic_DNA"/>
</dbReference>
<evidence type="ECO:0000256" key="2">
    <source>
        <dbReference type="ARBA" id="ARBA00022475"/>
    </source>
</evidence>
<feature type="transmembrane region" description="Helical" evidence="6">
    <location>
        <begin position="38"/>
        <end position="56"/>
    </location>
</feature>
<keyword evidence="6" id="KW-0407">Ion channel</keyword>
<evidence type="ECO:0000256" key="3">
    <source>
        <dbReference type="ARBA" id="ARBA00022692"/>
    </source>
</evidence>
<organism evidence="8 9">
    <name type="scientific">Candidatus Thiomargarita nelsonii</name>
    <dbReference type="NCBI Taxonomy" id="1003181"/>
    <lineage>
        <taxon>Bacteria</taxon>
        <taxon>Pseudomonadati</taxon>
        <taxon>Pseudomonadota</taxon>
        <taxon>Gammaproteobacteria</taxon>
        <taxon>Thiotrichales</taxon>
        <taxon>Thiotrichaceae</taxon>
        <taxon>Thiomargarita</taxon>
    </lineage>
</organism>
<keyword evidence="6" id="KW-0997">Cell inner membrane</keyword>
<keyword evidence="9" id="KW-1185">Reference proteome</keyword>
<evidence type="ECO:0000256" key="4">
    <source>
        <dbReference type="ARBA" id="ARBA00022989"/>
    </source>
</evidence>
<proteinExistence type="inferred from homology"/>
<comment type="subcellular location">
    <subcellularLocation>
        <location evidence="6">Cell inner membrane</location>
        <topology evidence="6">Multi-pass membrane protein</topology>
    </subcellularLocation>
    <subcellularLocation>
        <location evidence="1">Cell membrane</location>
        <topology evidence="1">Multi-pass membrane protein</topology>
    </subcellularLocation>
</comment>
<evidence type="ECO:0000256" key="5">
    <source>
        <dbReference type="ARBA" id="ARBA00023136"/>
    </source>
</evidence>
<keyword evidence="2" id="KW-1003">Cell membrane</keyword>
<dbReference type="Gene3D" id="2.30.30.60">
    <property type="match status" value="1"/>
</dbReference>
<accession>A0A176S3W4</accession>
<keyword evidence="5 6" id="KW-0472">Membrane</keyword>
<comment type="caution">
    <text evidence="8">The sequence shown here is derived from an EMBL/GenBank/DDBJ whole genome shotgun (WGS) entry which is preliminary data.</text>
</comment>
<reference evidence="8 9" key="1">
    <citation type="submission" date="2016-05" db="EMBL/GenBank/DDBJ databases">
        <title>Single-cell genome of chain-forming Candidatus Thiomargarita nelsonii and comparison to other large sulfur-oxidizing bacteria.</title>
        <authorList>
            <person name="Winkel M."/>
            <person name="Salman V."/>
            <person name="Woyke T."/>
            <person name="Schulz-Vogt H."/>
            <person name="Richter M."/>
            <person name="Flood B."/>
            <person name="Bailey J."/>
            <person name="Amann R."/>
            <person name="Mussmann M."/>
        </authorList>
    </citation>
    <scope>NUCLEOTIDE SEQUENCE [LARGE SCALE GENOMIC DNA]</scope>
    <source>
        <strain evidence="8 9">THI036</strain>
    </source>
</reference>
<comment type="subunit">
    <text evidence="6">Homoheptamer.</text>
</comment>
<evidence type="ECO:0000256" key="1">
    <source>
        <dbReference type="ARBA" id="ARBA00004651"/>
    </source>
</evidence>
<dbReference type="PANTHER" id="PTHR30221">
    <property type="entry name" value="SMALL-CONDUCTANCE MECHANOSENSITIVE CHANNEL"/>
    <property type="match status" value="1"/>
</dbReference>
<evidence type="ECO:0000313" key="8">
    <source>
        <dbReference type="EMBL" id="OAD22802.1"/>
    </source>
</evidence>
<feature type="transmembrane region" description="Helical" evidence="6">
    <location>
        <begin position="63"/>
        <end position="82"/>
    </location>
</feature>
<gene>
    <name evidence="8" type="ORF">THIOM_001383</name>
</gene>
<dbReference type="PATRIC" id="fig|1003181.4.peg.1949"/>
<dbReference type="InterPro" id="IPR045275">
    <property type="entry name" value="MscS_archaea/bacteria_type"/>
</dbReference>
<name>A0A176S3W4_9GAMM</name>
<evidence type="ECO:0000256" key="6">
    <source>
        <dbReference type="RuleBase" id="RU369025"/>
    </source>
</evidence>
<sequence>MLWWIIPAILLNMAIERFFWLPLEETTGRTVPTLMRFVTALVIYTLALFGIIAFVFERPITSLLATSGVVTVIIGLAVQMNLSNVFSGIALNIDRSLRIGDWVKIGTFDDSRVVNMNWRVTQIETRLGYIVSIPNSMVANSEIHNFSYPDNQYWLRCKVPIEPKYDPRKVEEILMNAVLSVEQGVVKDFKPFIWLENIQVGSVNNEFVASYVVFFKTENYQKKFRVLKQVWKNIWIHLNQAGIILAATNQPDDGGEEQKMVFTTPELEKVLNKNKLQDMVVSGE</sequence>
<dbReference type="InterPro" id="IPR010920">
    <property type="entry name" value="LSM_dom_sf"/>
</dbReference>
<dbReference type="PANTHER" id="PTHR30221:SF1">
    <property type="entry name" value="SMALL-CONDUCTANCE MECHANOSENSITIVE CHANNEL"/>
    <property type="match status" value="1"/>
</dbReference>
<comment type="similarity">
    <text evidence="6">Belongs to the MscS (TC 1.A.23) family.</text>
</comment>
<dbReference type="Gene3D" id="3.30.70.100">
    <property type="match status" value="1"/>
</dbReference>